<sequence length="133" mass="15191">MHCCSRTFDEWFYYINDLMCYDKVNQHMVVPPEADINIQSAAKETAFRFVASMDDFATSSVFTSKYFEGRLRDSGHYVEVDICAGGHLMDPPYFPSHEIVFAKYADKTLVHAMDLSNIALYVDNSLSKPGRIL</sequence>
<dbReference type="GO" id="GO:0047617">
    <property type="term" value="F:fatty acyl-CoA hydrolase activity"/>
    <property type="evidence" value="ECO:0007669"/>
    <property type="project" value="TreeGrafter"/>
</dbReference>
<dbReference type="InterPro" id="IPR014940">
    <property type="entry name" value="BAAT_C"/>
</dbReference>
<dbReference type="PANTHER" id="PTHR10824">
    <property type="entry name" value="ACYL-COENZYME A THIOESTERASE-RELATED"/>
    <property type="match status" value="1"/>
</dbReference>
<feature type="domain" description="BAAT/Acyl-CoA thioester hydrolase C-terminal" evidence="1">
    <location>
        <begin position="14"/>
        <end position="109"/>
    </location>
</feature>
<evidence type="ECO:0000313" key="2">
    <source>
        <dbReference type="Proteomes" id="UP000095283"/>
    </source>
</evidence>
<dbReference type="Pfam" id="PF08840">
    <property type="entry name" value="BAAT_C"/>
    <property type="match status" value="1"/>
</dbReference>
<dbReference type="PANTHER" id="PTHR10824:SF4">
    <property type="entry name" value="ACYL-COENZYME A THIOESTERASE 1-LIKE"/>
    <property type="match status" value="1"/>
</dbReference>
<proteinExistence type="predicted"/>
<protein>
    <submittedName>
        <fullName evidence="3">BAAT_C domain-containing protein</fullName>
    </submittedName>
</protein>
<dbReference type="GO" id="GO:0006637">
    <property type="term" value="P:acyl-CoA metabolic process"/>
    <property type="evidence" value="ECO:0007669"/>
    <property type="project" value="TreeGrafter"/>
</dbReference>
<dbReference type="WBParaSite" id="Hba_15156">
    <property type="protein sequence ID" value="Hba_15156"/>
    <property type="gene ID" value="Hba_15156"/>
</dbReference>
<organism evidence="2 3">
    <name type="scientific">Heterorhabditis bacteriophora</name>
    <name type="common">Entomopathogenic nematode worm</name>
    <dbReference type="NCBI Taxonomy" id="37862"/>
    <lineage>
        <taxon>Eukaryota</taxon>
        <taxon>Metazoa</taxon>
        <taxon>Ecdysozoa</taxon>
        <taxon>Nematoda</taxon>
        <taxon>Chromadorea</taxon>
        <taxon>Rhabditida</taxon>
        <taxon>Rhabditina</taxon>
        <taxon>Rhabditomorpha</taxon>
        <taxon>Strongyloidea</taxon>
        <taxon>Heterorhabditidae</taxon>
        <taxon>Heterorhabditis</taxon>
    </lineage>
</organism>
<evidence type="ECO:0000259" key="1">
    <source>
        <dbReference type="Pfam" id="PF08840"/>
    </source>
</evidence>
<evidence type="ECO:0000313" key="3">
    <source>
        <dbReference type="WBParaSite" id="Hba_15156"/>
    </source>
</evidence>
<keyword evidence="2" id="KW-1185">Reference proteome</keyword>
<name>A0A1I7XCI1_HETBA</name>
<dbReference type="AlphaFoldDB" id="A0A1I7XCI1"/>
<dbReference type="GO" id="GO:0006631">
    <property type="term" value="P:fatty acid metabolic process"/>
    <property type="evidence" value="ECO:0007669"/>
    <property type="project" value="TreeGrafter"/>
</dbReference>
<reference evidence="3" key="1">
    <citation type="submission" date="2016-11" db="UniProtKB">
        <authorList>
            <consortium name="WormBaseParasite"/>
        </authorList>
    </citation>
    <scope>IDENTIFICATION</scope>
</reference>
<accession>A0A1I7XCI1</accession>
<dbReference type="Proteomes" id="UP000095283">
    <property type="component" value="Unplaced"/>
</dbReference>